<accession>A0A8H4MX68</accession>
<evidence type="ECO:0000313" key="3">
    <source>
        <dbReference type="Proteomes" id="UP000572817"/>
    </source>
</evidence>
<proteinExistence type="predicted"/>
<name>A0A8H4MX68_9PEZI</name>
<keyword evidence="3" id="KW-1185">Reference proteome</keyword>
<dbReference type="Proteomes" id="UP000572817">
    <property type="component" value="Unassembled WGS sequence"/>
</dbReference>
<sequence length="127" mass="13775">MSFQPARSSTSLNPIILLMSASNSPKLVNTETPLGSSSASPALPGVAGVRPTPSRNNSTDPTAPAVRPSPSRNSSYSKIFVETPRSMASGFWSFCKYGPEIPDSDERLNSVVPSDPEKRRLPWQKWQ</sequence>
<dbReference type="EMBL" id="WWBZ02000073">
    <property type="protein sequence ID" value="KAF4302259.1"/>
    <property type="molecule type" value="Genomic_DNA"/>
</dbReference>
<comment type="caution">
    <text evidence="2">The sequence shown here is derived from an EMBL/GenBank/DDBJ whole genome shotgun (WGS) entry which is preliminary data.</text>
</comment>
<feature type="compositionally biased region" description="Low complexity" evidence="1">
    <location>
        <begin position="33"/>
        <end position="48"/>
    </location>
</feature>
<protein>
    <submittedName>
        <fullName evidence="2">Uncharacterized protein</fullName>
    </submittedName>
</protein>
<dbReference type="AlphaFoldDB" id="A0A8H4MX68"/>
<gene>
    <name evidence="2" type="ORF">GTA08_BOTSDO09639</name>
</gene>
<reference evidence="2" key="1">
    <citation type="submission" date="2020-04" db="EMBL/GenBank/DDBJ databases">
        <title>Genome Assembly and Annotation of Botryosphaeria dothidea sdau 11-99, a Latent Pathogen of Apple Fruit Ring Rot in China.</title>
        <authorList>
            <person name="Yu C."/>
            <person name="Diao Y."/>
            <person name="Lu Q."/>
            <person name="Zhao J."/>
            <person name="Cui S."/>
            <person name="Peng C."/>
            <person name="He B."/>
            <person name="Liu H."/>
        </authorList>
    </citation>
    <scope>NUCLEOTIDE SEQUENCE [LARGE SCALE GENOMIC DNA]</scope>
    <source>
        <strain evidence="2">Sdau11-99</strain>
    </source>
</reference>
<feature type="region of interest" description="Disordered" evidence="1">
    <location>
        <begin position="26"/>
        <end position="77"/>
    </location>
</feature>
<feature type="region of interest" description="Disordered" evidence="1">
    <location>
        <begin position="101"/>
        <end position="127"/>
    </location>
</feature>
<evidence type="ECO:0000256" key="1">
    <source>
        <dbReference type="SAM" id="MobiDB-lite"/>
    </source>
</evidence>
<evidence type="ECO:0000313" key="2">
    <source>
        <dbReference type="EMBL" id="KAF4302259.1"/>
    </source>
</evidence>
<organism evidence="2 3">
    <name type="scientific">Botryosphaeria dothidea</name>
    <dbReference type="NCBI Taxonomy" id="55169"/>
    <lineage>
        <taxon>Eukaryota</taxon>
        <taxon>Fungi</taxon>
        <taxon>Dikarya</taxon>
        <taxon>Ascomycota</taxon>
        <taxon>Pezizomycotina</taxon>
        <taxon>Dothideomycetes</taxon>
        <taxon>Dothideomycetes incertae sedis</taxon>
        <taxon>Botryosphaeriales</taxon>
        <taxon>Botryosphaeriaceae</taxon>
        <taxon>Botryosphaeria</taxon>
    </lineage>
</organism>
<dbReference type="OrthoDB" id="10436172at2759"/>